<protein>
    <submittedName>
        <fullName evidence="2">Phospholipid transport system substrate-binding protein</fullName>
    </submittedName>
</protein>
<reference evidence="3" key="1">
    <citation type="submission" date="2016-10" db="EMBL/GenBank/DDBJ databases">
        <authorList>
            <person name="Varghese N."/>
            <person name="Submissions S."/>
        </authorList>
    </citation>
    <scope>NUCLEOTIDE SEQUENCE [LARGE SCALE GENOMIC DNA]</scope>
    <source>
        <strain evidence="3">DSM 7165</strain>
    </source>
</reference>
<dbReference type="EMBL" id="FNYH01000001">
    <property type="protein sequence ID" value="SEI39942.1"/>
    <property type="molecule type" value="Genomic_DNA"/>
</dbReference>
<feature type="signal peptide" evidence="1">
    <location>
        <begin position="1"/>
        <end position="26"/>
    </location>
</feature>
<dbReference type="PIRSF" id="PIRSF004649">
    <property type="entry name" value="MlaC"/>
    <property type="match status" value="1"/>
</dbReference>
<organism evidence="2 3">
    <name type="scientific">Allopseudospirillum japonicum</name>
    <dbReference type="NCBI Taxonomy" id="64971"/>
    <lineage>
        <taxon>Bacteria</taxon>
        <taxon>Pseudomonadati</taxon>
        <taxon>Pseudomonadota</taxon>
        <taxon>Gammaproteobacteria</taxon>
        <taxon>Oceanospirillales</taxon>
        <taxon>Oceanospirillaceae</taxon>
        <taxon>Allopseudospirillum</taxon>
    </lineage>
</organism>
<keyword evidence="3" id="KW-1185">Reference proteome</keyword>
<dbReference type="AlphaFoldDB" id="A0A1H6QLT4"/>
<gene>
    <name evidence="2" type="ORF">SAMN05421831_101280</name>
</gene>
<dbReference type="PANTHER" id="PTHR36573:SF1">
    <property type="entry name" value="INTERMEMBRANE PHOSPHOLIPID TRANSPORT SYSTEM BINDING PROTEIN MLAC"/>
    <property type="match status" value="1"/>
</dbReference>
<dbReference type="PANTHER" id="PTHR36573">
    <property type="entry name" value="INTERMEMBRANE PHOSPHOLIPID TRANSPORT SYSTEM BINDING PROTEIN MLAC"/>
    <property type="match status" value="1"/>
</dbReference>
<accession>A0A1H6QLT4</accession>
<dbReference type="Proteomes" id="UP000242999">
    <property type="component" value="Unassembled WGS sequence"/>
</dbReference>
<evidence type="ECO:0000256" key="1">
    <source>
        <dbReference type="SAM" id="SignalP"/>
    </source>
</evidence>
<evidence type="ECO:0000313" key="3">
    <source>
        <dbReference type="Proteomes" id="UP000242999"/>
    </source>
</evidence>
<dbReference type="OrthoDB" id="9787053at2"/>
<evidence type="ECO:0000313" key="2">
    <source>
        <dbReference type="EMBL" id="SEI39942.1"/>
    </source>
</evidence>
<dbReference type="Pfam" id="PF05494">
    <property type="entry name" value="MlaC"/>
    <property type="match status" value="1"/>
</dbReference>
<dbReference type="InterPro" id="IPR008869">
    <property type="entry name" value="MlaC/ttg2D"/>
</dbReference>
<dbReference type="Gene3D" id="3.10.450.710">
    <property type="entry name" value="Tgt2/MlaC"/>
    <property type="match status" value="1"/>
</dbReference>
<keyword evidence="1" id="KW-0732">Signal</keyword>
<dbReference type="STRING" id="64971.SAMN05421831_101280"/>
<sequence>MRLMNFHKVKMVLLLLLSTCWLPAYAQEAAEPRALVEAGVQEILSILDAHQAQAQSLETLYQQMSQGLEPYVDFRYISARVMGKYFRAATPEQRTAFAQVFQQSIVRTFTQGLIGFEYKTIKLLPALNQERRYPDQDMVDMQVETQSGQNYPLSFTLRKDKQGQWQIINLVVNGINLGLTFNSQFDQAMREQNRDFDAVIAGWNPAVNLDQAQD</sequence>
<dbReference type="RefSeq" id="WP_093308159.1">
    <property type="nucleotide sequence ID" value="NZ_FNYH01000001.1"/>
</dbReference>
<proteinExistence type="predicted"/>
<dbReference type="InterPro" id="IPR042245">
    <property type="entry name" value="Tgt2/MlaC_sf"/>
</dbReference>
<feature type="chain" id="PRO_5017225953" evidence="1">
    <location>
        <begin position="27"/>
        <end position="214"/>
    </location>
</feature>
<name>A0A1H6QLT4_9GAMM</name>